<feature type="transmembrane region" description="Helical" evidence="9">
    <location>
        <begin position="47"/>
        <end position="71"/>
    </location>
</feature>
<evidence type="ECO:0000259" key="10">
    <source>
        <dbReference type="Pfam" id="PF00884"/>
    </source>
</evidence>
<evidence type="ECO:0000256" key="2">
    <source>
        <dbReference type="ARBA" id="ARBA00022475"/>
    </source>
</evidence>
<dbReference type="Pfam" id="PF00884">
    <property type="entry name" value="Sulfatase"/>
    <property type="match status" value="1"/>
</dbReference>
<evidence type="ECO:0000313" key="14">
    <source>
        <dbReference type="Proteomes" id="UP000297946"/>
    </source>
</evidence>
<keyword evidence="3 9" id="KW-0812">Transmembrane</keyword>
<dbReference type="CDD" id="cd16015">
    <property type="entry name" value="LTA_synthase"/>
    <property type="match status" value="1"/>
</dbReference>
<comment type="caution">
    <text evidence="11">The sequence shown here is derived from an EMBL/GenBank/DDBJ whole genome shotgun (WGS) entry which is preliminary data.</text>
</comment>
<evidence type="ECO:0000313" key="12">
    <source>
        <dbReference type="EMBL" id="TGL41993.1"/>
    </source>
</evidence>
<feature type="transmembrane region" description="Helical" evidence="9">
    <location>
        <begin position="142"/>
        <end position="163"/>
    </location>
</feature>
<evidence type="ECO:0000256" key="9">
    <source>
        <dbReference type="SAM" id="Phobius"/>
    </source>
</evidence>
<dbReference type="RefSeq" id="WP_135644575.1">
    <property type="nucleotide sequence ID" value="NZ_RQER01000006.1"/>
</dbReference>
<accession>A0A5F1ZU56</accession>
<proteinExistence type="predicted"/>
<feature type="transmembrane region" description="Helical" evidence="9">
    <location>
        <begin position="179"/>
        <end position="197"/>
    </location>
</feature>
<evidence type="ECO:0000313" key="13">
    <source>
        <dbReference type="Proteomes" id="UP000297273"/>
    </source>
</evidence>
<name>A0A5F1ZU56_9LEPT</name>
<comment type="subcellular location">
    <subcellularLocation>
        <location evidence="1">Cell membrane</location>
        <topology evidence="1">Multi-pass membrane protein</topology>
    </subcellularLocation>
</comment>
<dbReference type="PANTHER" id="PTHR47371:SF3">
    <property type="entry name" value="PHOSPHOGLYCEROL TRANSFERASE I"/>
    <property type="match status" value="1"/>
</dbReference>
<feature type="domain" description="Sulfatase N-terminal" evidence="10">
    <location>
        <begin position="281"/>
        <end position="554"/>
    </location>
</feature>
<keyword evidence="7" id="KW-0464">Manganese</keyword>
<dbReference type="InterPro" id="IPR050448">
    <property type="entry name" value="OpgB/LTA_synthase_biosynth"/>
</dbReference>
<dbReference type="GO" id="GO:0046872">
    <property type="term" value="F:metal ion binding"/>
    <property type="evidence" value="ECO:0007669"/>
    <property type="project" value="UniProtKB-KW"/>
</dbReference>
<dbReference type="EMBL" id="RQGC01000004">
    <property type="protein sequence ID" value="TGL41993.1"/>
    <property type="molecule type" value="Genomic_DNA"/>
</dbReference>
<dbReference type="EMBL" id="RQER01000006">
    <property type="protein sequence ID" value="TGK01557.1"/>
    <property type="molecule type" value="Genomic_DNA"/>
</dbReference>
<protein>
    <submittedName>
        <fullName evidence="11">Alkaline phosphatase family protein</fullName>
    </submittedName>
</protein>
<feature type="transmembrane region" description="Helical" evidence="9">
    <location>
        <begin position="83"/>
        <end position="105"/>
    </location>
</feature>
<feature type="binding site" evidence="8">
    <location>
        <position position="506"/>
    </location>
    <ligand>
        <name>Mn(2+)</name>
        <dbReference type="ChEBI" id="CHEBI:29035"/>
    </ligand>
</feature>
<dbReference type="Gene3D" id="3.40.720.10">
    <property type="entry name" value="Alkaline Phosphatase, subunit A"/>
    <property type="match status" value="1"/>
</dbReference>
<evidence type="ECO:0000256" key="3">
    <source>
        <dbReference type="ARBA" id="ARBA00022692"/>
    </source>
</evidence>
<evidence type="ECO:0000313" key="11">
    <source>
        <dbReference type="EMBL" id="TGK01557.1"/>
    </source>
</evidence>
<feature type="transmembrane region" description="Helical" evidence="9">
    <location>
        <begin position="12"/>
        <end position="35"/>
    </location>
</feature>
<dbReference type="InterPro" id="IPR012160">
    <property type="entry name" value="LtaS-like"/>
</dbReference>
<feature type="active site" evidence="6">
    <location>
        <position position="333"/>
    </location>
</feature>
<reference evidence="12" key="1">
    <citation type="submission" date="2018-10" db="EMBL/GenBank/DDBJ databases">
        <authorList>
            <person name="Vincent A.T."/>
            <person name="Schiettekatte O."/>
            <person name="Bourhy P."/>
            <person name="Veyrier F.J."/>
            <person name="Picardeau M."/>
        </authorList>
    </citation>
    <scope>NUCLEOTIDE SEQUENCE</scope>
    <source>
        <strain evidence="12">201702690</strain>
    </source>
</reference>
<evidence type="ECO:0000256" key="1">
    <source>
        <dbReference type="ARBA" id="ARBA00004651"/>
    </source>
</evidence>
<keyword evidence="7" id="KW-0479">Metal-binding</keyword>
<sequence>MNRYRLPTNLKLIGGYAVYFELILIIYKIAFLWVYAYRLEGATASEVLLAILVGFRFDISVIAMLLGLFAFLSCLPYLNRFKFFYFIWGYFPILIGIWLISHLIADIVYFENANKHIGYEGFVFIGKDMGVILKSAFENNPFLAVLACLLLLVFLPLSTVLFLRYNPYRYNPQNWKRDSFLSFAILVVVIFAIRGGVQETPLRASNAIVSGHSFVNNIALNGVFTSIMDLKSQSVPNYLKIEKEEAIRIVQEEVSYEGAEFVGKKYPMLRKQKETNPGKPPNIVLILLENWTGKFIDPIGDGKISGKELTPNFNRLLRRGRFYTRFFASGGRTTNGMMSILTGFPDRPGLTVVRTHQVLGNFSGLGNIFKDLGYETFFVTGGDLSFDNKATLMPHWGFDTVLGQKEIATFNKFKLGAWGYDDADVLQVLHDKISQSKKPFLGVSLTLSTHYPYRAPDPKFRIFGEDERDFEYLNVYHYADWAIHDFMTRAEKSNYFDNTIFVFVADHTHHRYLDYYEDRNIPFLIYAPGRIQPAIDNRNSSQLDVIPTILGLVGKETYFSAMGRNLLVPKRTESAYFAYGNLIGWIESNLFYIHFVDGNRNLKYSAIGPRGEVTLCETDPKICDSHFRKAGSFLNLSHDLMNQNLIFPTKEEIQKKDF</sequence>
<dbReference type="AlphaFoldDB" id="A0A5F1ZU56"/>
<dbReference type="GO" id="GO:0005886">
    <property type="term" value="C:plasma membrane"/>
    <property type="evidence" value="ECO:0007669"/>
    <property type="project" value="UniProtKB-SubCell"/>
</dbReference>
<feature type="binding site" evidence="7">
    <location>
        <position position="450"/>
    </location>
    <ligand>
        <name>substrate</name>
    </ligand>
</feature>
<evidence type="ECO:0000256" key="7">
    <source>
        <dbReference type="PIRSR" id="PIRSR005091-2"/>
    </source>
</evidence>
<dbReference type="OrthoDB" id="5901192at2"/>
<evidence type="ECO:0000256" key="4">
    <source>
        <dbReference type="ARBA" id="ARBA00022989"/>
    </source>
</evidence>
<feature type="binding site" evidence="8">
    <location>
        <position position="333"/>
    </location>
    <ligand>
        <name>Mn(2+)</name>
        <dbReference type="ChEBI" id="CHEBI:29035"/>
    </ligand>
</feature>
<dbReference type="InterPro" id="IPR000917">
    <property type="entry name" value="Sulfatase_N"/>
</dbReference>
<reference evidence="13 14" key="2">
    <citation type="journal article" date="2019" name="PLoS Negl. Trop. Dis.">
        <title>Revisiting the worldwide diversity of Leptospira species in the environment.</title>
        <authorList>
            <person name="Vincent A.T."/>
            <person name="Schiettekatte O."/>
            <person name="Bourhy P."/>
            <person name="Veyrier F.J."/>
            <person name="Picardeau M."/>
        </authorList>
    </citation>
    <scope>NUCLEOTIDE SEQUENCE [LARGE SCALE GENOMIC DNA]</scope>
    <source>
        <strain evidence="13">201702690</strain>
        <strain evidence="11 14">SSW18</strain>
    </source>
</reference>
<dbReference type="PANTHER" id="PTHR47371">
    <property type="entry name" value="LIPOTEICHOIC ACID SYNTHASE"/>
    <property type="match status" value="1"/>
</dbReference>
<dbReference type="SUPFAM" id="SSF53649">
    <property type="entry name" value="Alkaline phosphatase-like"/>
    <property type="match status" value="1"/>
</dbReference>
<dbReference type="Proteomes" id="UP000297273">
    <property type="component" value="Unassembled WGS sequence"/>
</dbReference>
<evidence type="ECO:0000256" key="6">
    <source>
        <dbReference type="PIRSR" id="PIRSR005091-1"/>
    </source>
</evidence>
<evidence type="ECO:0000256" key="5">
    <source>
        <dbReference type="ARBA" id="ARBA00023136"/>
    </source>
</evidence>
<dbReference type="InterPro" id="IPR017850">
    <property type="entry name" value="Alkaline_phosphatase_core_sf"/>
</dbReference>
<keyword evidence="13" id="KW-1185">Reference proteome</keyword>
<feature type="binding site" evidence="8">
    <location>
        <position position="507"/>
    </location>
    <ligand>
        <name>Mn(2+)</name>
        <dbReference type="ChEBI" id="CHEBI:29035"/>
    </ligand>
</feature>
<keyword evidence="5 9" id="KW-0472">Membrane</keyword>
<evidence type="ECO:0000256" key="8">
    <source>
        <dbReference type="PIRSR" id="PIRSR005091-3"/>
    </source>
</evidence>
<dbReference type="PIRSF" id="PIRSF005091">
    <property type="entry name" value="Mmb_sulf_HI1246"/>
    <property type="match status" value="1"/>
</dbReference>
<feature type="binding site" evidence="8">
    <location>
        <position position="289"/>
    </location>
    <ligand>
        <name>Mn(2+)</name>
        <dbReference type="ChEBI" id="CHEBI:29035"/>
    </ligand>
</feature>
<organism evidence="11 14">
    <name type="scientific">Leptospira langatensis</name>
    <dbReference type="NCBI Taxonomy" id="2484983"/>
    <lineage>
        <taxon>Bacteria</taxon>
        <taxon>Pseudomonadati</taxon>
        <taxon>Spirochaetota</taxon>
        <taxon>Spirochaetia</taxon>
        <taxon>Leptospirales</taxon>
        <taxon>Leptospiraceae</taxon>
        <taxon>Leptospira</taxon>
    </lineage>
</organism>
<dbReference type="Proteomes" id="UP000297946">
    <property type="component" value="Unassembled WGS sequence"/>
</dbReference>
<keyword evidence="4 9" id="KW-1133">Transmembrane helix</keyword>
<gene>
    <name evidence="11" type="ORF">EHO57_11600</name>
    <name evidence="12" type="ORF">EHQ53_07270</name>
</gene>
<keyword evidence="2" id="KW-1003">Cell membrane</keyword>